<keyword evidence="1" id="KW-0472">Membrane</keyword>
<evidence type="ECO:0000256" key="1">
    <source>
        <dbReference type="SAM" id="Phobius"/>
    </source>
</evidence>
<reference evidence="2 3" key="1">
    <citation type="journal article" date="2016" name="Nat. Commun.">
        <title>Thousands of microbial genomes shed light on interconnected biogeochemical processes in an aquifer system.</title>
        <authorList>
            <person name="Anantharaman K."/>
            <person name="Brown C.T."/>
            <person name="Hug L.A."/>
            <person name="Sharon I."/>
            <person name="Castelle C.J."/>
            <person name="Probst A.J."/>
            <person name="Thomas B.C."/>
            <person name="Singh A."/>
            <person name="Wilkins M.J."/>
            <person name="Karaoz U."/>
            <person name="Brodie E.L."/>
            <person name="Williams K.H."/>
            <person name="Hubbard S.S."/>
            <person name="Banfield J.F."/>
        </authorList>
    </citation>
    <scope>NUCLEOTIDE SEQUENCE [LARGE SCALE GENOMIC DNA]</scope>
</reference>
<accession>A0A1G2LRQ6</accession>
<gene>
    <name evidence="2" type="ORF">A3G49_00950</name>
</gene>
<comment type="caution">
    <text evidence="2">The sequence shown here is derived from an EMBL/GenBank/DDBJ whole genome shotgun (WGS) entry which is preliminary data.</text>
</comment>
<feature type="transmembrane region" description="Helical" evidence="1">
    <location>
        <begin position="32"/>
        <end position="55"/>
    </location>
</feature>
<proteinExistence type="predicted"/>
<dbReference type="Proteomes" id="UP000177171">
    <property type="component" value="Unassembled WGS sequence"/>
</dbReference>
<sequence length="63" mass="6983">MRILKYIGGFLALFGLILSGWTEMQREVSYYFMALNALGGILLVVGIILFLVGLCGKQKGEKQ</sequence>
<evidence type="ECO:0000313" key="3">
    <source>
        <dbReference type="Proteomes" id="UP000177171"/>
    </source>
</evidence>
<keyword evidence="1" id="KW-1133">Transmembrane helix</keyword>
<dbReference type="AlphaFoldDB" id="A0A1G2LRQ6"/>
<protein>
    <submittedName>
        <fullName evidence="2">Uncharacterized protein</fullName>
    </submittedName>
</protein>
<organism evidence="2 3">
    <name type="scientific">Candidatus Sungbacteria bacterium RIFCSPLOWO2_12_FULL_41_11</name>
    <dbReference type="NCBI Taxonomy" id="1802286"/>
    <lineage>
        <taxon>Bacteria</taxon>
        <taxon>Candidatus Sungiibacteriota</taxon>
    </lineage>
</organism>
<name>A0A1G2LRQ6_9BACT</name>
<dbReference type="EMBL" id="MHQY01000024">
    <property type="protein sequence ID" value="OHA13549.1"/>
    <property type="molecule type" value="Genomic_DNA"/>
</dbReference>
<evidence type="ECO:0000313" key="2">
    <source>
        <dbReference type="EMBL" id="OHA13549.1"/>
    </source>
</evidence>
<keyword evidence="1" id="KW-0812">Transmembrane</keyword>